<evidence type="ECO:0000313" key="2">
    <source>
        <dbReference type="EMBL" id="ACS68541.1"/>
    </source>
</evidence>
<accession>C6G406</accession>
<protein>
    <recommendedName>
        <fullName evidence="3">DUF4878 domain-containing protein</fullName>
    </recommendedName>
</protein>
<evidence type="ECO:0008006" key="3">
    <source>
        <dbReference type="Google" id="ProtNLM"/>
    </source>
</evidence>
<dbReference type="EMBL" id="FJ483469">
    <property type="protein sequence ID" value="ACS68541.1"/>
    <property type="molecule type" value="Genomic_DNA"/>
</dbReference>
<proteinExistence type="predicted"/>
<feature type="signal peptide" evidence="1">
    <location>
        <begin position="1"/>
        <end position="19"/>
    </location>
</feature>
<dbReference type="PROSITE" id="PS51257">
    <property type="entry name" value="PROKAR_LIPOPROTEIN"/>
    <property type="match status" value="1"/>
</dbReference>
<evidence type="ECO:0000256" key="1">
    <source>
        <dbReference type="SAM" id="SignalP"/>
    </source>
</evidence>
<keyword evidence="1" id="KW-0732">Signal</keyword>
<sequence>MPRLLLLTLLSFVMTTVCGCGGNTATEDATTSSTQENGTLAGQQFDTPEAVYAALTEAAKNKDYKTVASLNTTDSQIAMAGGSIFGASFMTAGDENKEKELKELLDRHGIDMDAEEEPPDDPENATPEAMMKAMTAPIKDLPTFIGEIMAWMDKNSDDAGGGFPEMRELREVTIDGDSANAVLETDMGPRPFEFRKVNGSWLVHIPTEGAGGDMPPDFDEPEDDGTPGLGTLWYGDKAIKLRHALAYKSKFFDDPCTVVLLTARPVYDRDMNNLKQMLKEDGSDDAFFASGPNVKLSLDAEGKLMFMFAWVDNMSINTNSGVDMDVEIEGNRVHGTAAMPEAQEIADSEYRFEVTFDVELMQPE</sequence>
<organism evidence="2">
    <name type="scientific">uncultured bacterium FLS18</name>
    <dbReference type="NCBI Taxonomy" id="654935"/>
    <lineage>
        <taxon>Bacteria</taxon>
        <taxon>environmental samples</taxon>
    </lineage>
</organism>
<dbReference type="AlphaFoldDB" id="C6G406"/>
<name>C6G406_9BACT</name>
<feature type="chain" id="PRO_5002965497" description="DUF4878 domain-containing protein" evidence="1">
    <location>
        <begin position="20"/>
        <end position="364"/>
    </location>
</feature>
<reference evidence="2" key="1">
    <citation type="journal article" date="2010" name="FEMS Microbiol. Ecol.">
        <title>Novel lipolytic genes from the microbial metagenomic library of the South China Sea marine sediment.</title>
        <authorList>
            <person name="Hu Y."/>
            <person name="Fu C."/>
            <person name="Huang Y."/>
            <person name="Yin Y."/>
            <person name="Cheng G."/>
            <person name="Lei F."/>
            <person name="Lu N."/>
            <person name="Li J."/>
            <person name="Ashforth E.J."/>
            <person name="Zhang L."/>
            <person name="Zhu B."/>
        </authorList>
    </citation>
    <scope>NUCLEOTIDE SEQUENCE</scope>
</reference>